<dbReference type="KEGG" id="sla:SERLADRAFT_454227"/>
<dbReference type="Pfam" id="PF09797">
    <property type="entry name" value="NatB_MDM20"/>
    <property type="match status" value="1"/>
</dbReference>
<protein>
    <recommendedName>
        <fullName evidence="4">Actin cytoskeleton organization protein</fullName>
    </recommendedName>
</protein>
<reference evidence="3" key="1">
    <citation type="submission" date="2011-04" db="EMBL/GenBank/DDBJ databases">
        <title>Evolution of plant cell wall degrading machinery underlies the functional diversity of forest fungi.</title>
        <authorList>
            <consortium name="US DOE Joint Genome Institute (JGI-PGF)"/>
            <person name="Eastwood D.C."/>
            <person name="Floudas D."/>
            <person name="Binder M."/>
            <person name="Majcherczyk A."/>
            <person name="Schneider P."/>
            <person name="Aerts A."/>
            <person name="Asiegbu F.O."/>
            <person name="Baker S.E."/>
            <person name="Barry K."/>
            <person name="Bendiksby M."/>
            <person name="Blumentritt M."/>
            <person name="Coutinho P.M."/>
            <person name="Cullen D."/>
            <person name="Cullen D."/>
            <person name="Gathman A."/>
            <person name="Goodell B."/>
            <person name="Henrissat B."/>
            <person name="Ihrmark K."/>
            <person name="Kauserud H."/>
            <person name="Kohler A."/>
            <person name="LaButti K."/>
            <person name="Lapidus A."/>
            <person name="Lavin J.L."/>
            <person name="Lee Y.-H."/>
            <person name="Lindquist E."/>
            <person name="Lilly W."/>
            <person name="Lucas S."/>
            <person name="Morin E."/>
            <person name="Murat C."/>
            <person name="Oguiza J.A."/>
            <person name="Park J."/>
            <person name="Pisabarro A.G."/>
            <person name="Riley R."/>
            <person name="Rosling A."/>
            <person name="Salamov A."/>
            <person name="Schmidt O."/>
            <person name="Schmutz J."/>
            <person name="Skrede I."/>
            <person name="Stenlid J."/>
            <person name="Wiebenga A."/>
            <person name="Xie X."/>
            <person name="Kues U."/>
            <person name="Hibbett D.S."/>
            <person name="Hoffmeister D."/>
            <person name="Hogberg N."/>
            <person name="Martin F."/>
            <person name="Grigoriev I.V."/>
            <person name="Watkinson S.C."/>
        </authorList>
    </citation>
    <scope>NUCLEOTIDE SEQUENCE</scope>
    <source>
        <strain evidence="3">S7.9</strain>
    </source>
</reference>
<sequence length="941" mass="107277">MSSAFDRQVRPIYDALDSGSNKPAIIACTKLLKKYPKSTLLMALKALGLVRLQKVEESMMLCDEVLATKTTDDSTLSIMTHVLRGLGRFTDMIAMFDDAFKRQPHNEELGAQTFFANIRTTNWKAAQQVANKMHKQFQEDRYLYWNILAVILQANDSTTPPNMRNLLYKLAHRHVLSSPTPSYLSADRFHLHLIILQELQLFDEAHTLLESEVGKAICSTSLVCNHTRRDIWRLRGLWEEEGERAQRNITERRDRNWLEFLSVLDATFSTVSSPHQQEVTEAVKSECIECISKARQFFTEIAEGDGRKDRSGFLALLELEKRSITNGLVSDQTELLTLMKRYYNTFGDKACCFEDTRPYLELPDDSLSAWTSFLESQTVSYVDVSELQRCINIRKLTRYNLPESQLSPESESTRAVEYLSDYLEGLHLGNSLPVTELQPVDDLAILAGQAFVNSWKTSGDVKYLFSAALVLEFALTKSRLSFPIRLLLVRIYRLLGASSLAIEHYRAMHVKQVQNDTLSHFILSRASTFSSAATGDLTYPTECIEASQIYISNTQETAEFITRAFSAEKYTQIPDFMTFEDRLENSLQRDLVKVEHVRMRISHEHLEPNLIDSELVELKFVFDRVHHDNRDFEILPNYQPRSQPSYNEQTLLFGSSPSYGWLGLFLKVYIRAFQQASDLDESVEEKLLVGDRPIKPSDLEKISLKERLAERKPEEYNELTSDERLFVDWATILGDWLEPYHDHTRPPPAVVLAEAAKQTEKAYPLKGHVTPPVSDSASNGHSKKEEEAPAVKKAPEAVANFFDEMTQRFKSLVESQSPPSEILHVAALTQEAFLVFTMGTLRFRSAPLVKIHKLGALVQMFNEIRTKAICVLRDMQSHLAQVSEGENTVESRKQFLDLPVSSKLDHDFVINIAKKIRESRKKTLEGAGKGMLKICSTYEHA</sequence>
<dbReference type="SUPFAM" id="SSF48452">
    <property type="entry name" value="TPR-like"/>
    <property type="match status" value="1"/>
</dbReference>
<organism>
    <name type="scientific">Serpula lacrymans var. lacrymans (strain S7.9)</name>
    <name type="common">Dry rot fungus</name>
    <dbReference type="NCBI Taxonomy" id="578457"/>
    <lineage>
        <taxon>Eukaryota</taxon>
        <taxon>Fungi</taxon>
        <taxon>Dikarya</taxon>
        <taxon>Basidiomycota</taxon>
        <taxon>Agaricomycotina</taxon>
        <taxon>Agaricomycetes</taxon>
        <taxon>Agaricomycetidae</taxon>
        <taxon>Boletales</taxon>
        <taxon>Coniophorineae</taxon>
        <taxon>Serpulaceae</taxon>
        <taxon>Serpula</taxon>
    </lineage>
</organism>
<dbReference type="EMBL" id="GL945447">
    <property type="protein sequence ID" value="EGO18640.1"/>
    <property type="molecule type" value="Genomic_DNA"/>
</dbReference>
<dbReference type="OrthoDB" id="1874341at2759"/>
<dbReference type="PANTHER" id="PTHR22767">
    <property type="entry name" value="N-TERMINAL ACETYLTRANSFERASE-RELATED"/>
    <property type="match status" value="1"/>
</dbReference>
<name>F8PE43_SERL9</name>
<dbReference type="HOGENOM" id="CLU_008075_1_0_1"/>
<dbReference type="RefSeq" id="XP_007324667.1">
    <property type="nucleotide sequence ID" value="XM_007324605.1"/>
</dbReference>
<evidence type="ECO:0008006" key="4">
    <source>
        <dbReference type="Google" id="ProtNLM"/>
    </source>
</evidence>
<evidence type="ECO:0000256" key="2">
    <source>
        <dbReference type="SAM" id="MobiDB-lite"/>
    </source>
</evidence>
<evidence type="ECO:0000313" key="3">
    <source>
        <dbReference type="EMBL" id="EGO18640.1"/>
    </source>
</evidence>
<dbReference type="InterPro" id="IPR011990">
    <property type="entry name" value="TPR-like_helical_dom_sf"/>
</dbReference>
<dbReference type="GeneID" id="18816995"/>
<dbReference type="GO" id="GO:0031416">
    <property type="term" value="C:NatB complex"/>
    <property type="evidence" value="ECO:0007669"/>
    <property type="project" value="TreeGrafter"/>
</dbReference>
<gene>
    <name evidence="3" type="ORF">SERLADRAFT_454227</name>
</gene>
<dbReference type="Gene3D" id="1.25.40.1040">
    <property type="match status" value="1"/>
</dbReference>
<feature type="region of interest" description="Disordered" evidence="2">
    <location>
        <begin position="765"/>
        <end position="790"/>
    </location>
</feature>
<comment type="similarity">
    <text evidence="1">Belongs to the MDM20/NAA25 family.</text>
</comment>
<dbReference type="InterPro" id="IPR019183">
    <property type="entry name" value="NAA25_NatB_aux_su"/>
</dbReference>
<dbReference type="AlphaFoldDB" id="F8PE43"/>
<evidence type="ECO:0000256" key="1">
    <source>
        <dbReference type="ARBA" id="ARBA00006298"/>
    </source>
</evidence>
<dbReference type="Proteomes" id="UP000008064">
    <property type="component" value="Unassembled WGS sequence"/>
</dbReference>
<dbReference type="PANTHER" id="PTHR22767:SF3">
    <property type="entry name" value="N-ALPHA-ACETYLTRANSFERASE 25, NATB AUXILIARY SUBUNIT"/>
    <property type="match status" value="1"/>
</dbReference>
<proteinExistence type="inferred from homology"/>
<accession>F8PE43</accession>